<protein>
    <recommendedName>
        <fullName evidence="2">CCHC-type domain-containing protein</fullName>
    </recommendedName>
</protein>
<dbReference type="SMART" id="SM00343">
    <property type="entry name" value="ZnF_C2HC"/>
    <property type="match status" value="1"/>
</dbReference>
<dbReference type="InterPro" id="IPR001878">
    <property type="entry name" value="Znf_CCHC"/>
</dbReference>
<dbReference type="InterPro" id="IPR045358">
    <property type="entry name" value="Ty3_capsid"/>
</dbReference>
<evidence type="ECO:0000259" key="2">
    <source>
        <dbReference type="PROSITE" id="PS50158"/>
    </source>
</evidence>
<gene>
    <name evidence="3" type="ORF">AYI69_g6047</name>
</gene>
<feature type="domain" description="CCHC-type" evidence="2">
    <location>
        <begin position="270"/>
        <end position="284"/>
    </location>
</feature>
<dbReference type="InterPro" id="IPR036875">
    <property type="entry name" value="Znf_CCHC_sf"/>
</dbReference>
<dbReference type="Pfam" id="PF19259">
    <property type="entry name" value="Ty3_capsid"/>
    <property type="match status" value="1"/>
</dbReference>
<dbReference type="Gene3D" id="4.10.60.10">
    <property type="entry name" value="Zinc finger, CCHC-type"/>
    <property type="match status" value="1"/>
</dbReference>
<sequence>MSYGVEDMHGNFHENVVMTNTQFESLINTIKNNNFLPENRPAENTSGNSNSAPRINNAIKIQNFGGSLDEDIDLWLFAFKNWQVASGISENSTLVAIAANHLTKNALAWFQSWCTQSENPYGSWDNFEKSLKDRFNTGQKKRKLRETLHYLKQKTSVSLYSEEFLNLKTAIGTMTEEESLDRFIRNLKPHIRASVLVHDPDNLLLAMKIAETYDSTTYRNSAYNNFYEKKSFDYKKYSFHDPNKMDIDEVDIRSLPKDKQKQECSKRGLCFYCKEKGHILAKCPHKSGKVIGKF</sequence>
<keyword evidence="1" id="KW-0862">Zinc</keyword>
<dbReference type="SUPFAM" id="SSF57756">
    <property type="entry name" value="Retrovirus zinc finger-like domains"/>
    <property type="match status" value="1"/>
</dbReference>
<dbReference type="AlphaFoldDB" id="A0A1R1Y2D1"/>
<dbReference type="PROSITE" id="PS50158">
    <property type="entry name" value="ZF_CCHC"/>
    <property type="match status" value="1"/>
</dbReference>
<dbReference type="GO" id="GO:0003676">
    <property type="term" value="F:nucleic acid binding"/>
    <property type="evidence" value="ECO:0007669"/>
    <property type="project" value="InterPro"/>
</dbReference>
<proteinExistence type="predicted"/>
<evidence type="ECO:0000313" key="3">
    <source>
        <dbReference type="EMBL" id="OMJ20896.1"/>
    </source>
</evidence>
<evidence type="ECO:0000256" key="1">
    <source>
        <dbReference type="PROSITE-ProRule" id="PRU00047"/>
    </source>
</evidence>
<dbReference type="PANTHER" id="PTHR15503">
    <property type="entry name" value="LDOC1 RELATED"/>
    <property type="match status" value="1"/>
</dbReference>
<keyword evidence="1" id="KW-0863">Zinc-finger</keyword>
<keyword evidence="4" id="KW-1185">Reference proteome</keyword>
<name>A0A1R1Y2D1_9FUNG</name>
<dbReference type="OrthoDB" id="2250058at2759"/>
<reference evidence="4" key="1">
    <citation type="submission" date="2017-01" db="EMBL/GenBank/DDBJ databases">
        <authorList>
            <person name="Wang Y."/>
            <person name="White M."/>
            <person name="Kvist S."/>
            <person name="Moncalvo J.-M."/>
        </authorList>
    </citation>
    <scope>NUCLEOTIDE SEQUENCE [LARGE SCALE GENOMIC DNA]</scope>
    <source>
        <strain evidence="4">ID-206-W2</strain>
    </source>
</reference>
<dbReference type="PANTHER" id="PTHR15503:SF22">
    <property type="entry name" value="TRANSPOSON TY3-I GAG POLYPROTEIN"/>
    <property type="match status" value="1"/>
</dbReference>
<accession>A0A1R1Y2D1</accession>
<dbReference type="Proteomes" id="UP000187429">
    <property type="component" value="Unassembled WGS sequence"/>
</dbReference>
<comment type="caution">
    <text evidence="3">The sequence shown here is derived from an EMBL/GenBank/DDBJ whole genome shotgun (WGS) entry which is preliminary data.</text>
</comment>
<dbReference type="EMBL" id="LSSM01002648">
    <property type="protein sequence ID" value="OMJ20896.1"/>
    <property type="molecule type" value="Genomic_DNA"/>
</dbReference>
<dbReference type="InterPro" id="IPR032567">
    <property type="entry name" value="RTL1-rel"/>
</dbReference>
<evidence type="ECO:0000313" key="4">
    <source>
        <dbReference type="Proteomes" id="UP000187429"/>
    </source>
</evidence>
<dbReference type="GO" id="GO:0008270">
    <property type="term" value="F:zinc ion binding"/>
    <property type="evidence" value="ECO:0007669"/>
    <property type="project" value="UniProtKB-KW"/>
</dbReference>
<organism evidence="3 4">
    <name type="scientific">Smittium culicis</name>
    <dbReference type="NCBI Taxonomy" id="133412"/>
    <lineage>
        <taxon>Eukaryota</taxon>
        <taxon>Fungi</taxon>
        <taxon>Fungi incertae sedis</taxon>
        <taxon>Zoopagomycota</taxon>
        <taxon>Kickxellomycotina</taxon>
        <taxon>Harpellomycetes</taxon>
        <taxon>Harpellales</taxon>
        <taxon>Legeriomycetaceae</taxon>
        <taxon>Smittium</taxon>
    </lineage>
</organism>
<keyword evidence="1" id="KW-0479">Metal-binding</keyword>